<comment type="caution">
    <text evidence="2">The sequence shown here is derived from an EMBL/GenBank/DDBJ whole genome shotgun (WGS) entry which is preliminary data.</text>
</comment>
<sequence>MQDWKHAFWLARFELRASKKGFLGLFVFFIFMMLFFVSSAGSYLENNFAGFDVFFILFFTVSMIWTKPKDFQNKKINGEIFASPSLVMLNQLPIRKGIIVKSRFIVHFVYAFPFQLALLVSLYLLTPELQELMSLGSYGVFSIIWLAFGIYAGSIFPASDAGEKLRATTAIVYGFIFILIALFVFAIFQLISDYGVVQWTIIFAQKWPFLSSILSILLAFFGFNYWQRYMKKTMEKLDYL</sequence>
<protein>
    <submittedName>
        <fullName evidence="2">Uncharacterized protein</fullName>
    </submittedName>
</protein>
<reference evidence="2" key="1">
    <citation type="journal article" date="2014" name="Int. J. Syst. Evol. Microbiol.">
        <title>Complete genome sequence of Corynebacterium casei LMG S-19264T (=DSM 44701T), isolated from a smear-ripened cheese.</title>
        <authorList>
            <consortium name="US DOE Joint Genome Institute (JGI-PGF)"/>
            <person name="Walter F."/>
            <person name="Albersmeier A."/>
            <person name="Kalinowski J."/>
            <person name="Ruckert C."/>
        </authorList>
    </citation>
    <scope>NUCLEOTIDE SEQUENCE</scope>
    <source>
        <strain evidence="2">CGMCC 1.12754</strain>
    </source>
</reference>
<evidence type="ECO:0000256" key="1">
    <source>
        <dbReference type="SAM" id="Phobius"/>
    </source>
</evidence>
<feature type="transmembrane region" description="Helical" evidence="1">
    <location>
        <begin position="21"/>
        <end position="42"/>
    </location>
</feature>
<dbReference type="EMBL" id="BMFR01000004">
    <property type="protein sequence ID" value="GGG71556.1"/>
    <property type="molecule type" value="Genomic_DNA"/>
</dbReference>
<gene>
    <name evidence="2" type="ORF">GCM10011398_14850</name>
</gene>
<name>A0A917H937_9BACI</name>
<dbReference type="RefSeq" id="WP_188454745.1">
    <property type="nucleotide sequence ID" value="NZ_BMFR01000004.1"/>
</dbReference>
<feature type="transmembrane region" description="Helical" evidence="1">
    <location>
        <begin position="170"/>
        <end position="191"/>
    </location>
</feature>
<dbReference type="Proteomes" id="UP000622860">
    <property type="component" value="Unassembled WGS sequence"/>
</dbReference>
<dbReference type="AlphaFoldDB" id="A0A917H937"/>
<organism evidence="2 3">
    <name type="scientific">Virgibacillus oceani</name>
    <dbReference type="NCBI Taxonomy" id="1479511"/>
    <lineage>
        <taxon>Bacteria</taxon>
        <taxon>Bacillati</taxon>
        <taxon>Bacillota</taxon>
        <taxon>Bacilli</taxon>
        <taxon>Bacillales</taxon>
        <taxon>Bacillaceae</taxon>
        <taxon>Virgibacillus</taxon>
    </lineage>
</organism>
<feature type="transmembrane region" description="Helical" evidence="1">
    <location>
        <begin position="207"/>
        <end position="226"/>
    </location>
</feature>
<keyword evidence="1" id="KW-0472">Membrane</keyword>
<proteinExistence type="predicted"/>
<feature type="transmembrane region" description="Helical" evidence="1">
    <location>
        <begin position="138"/>
        <end position="158"/>
    </location>
</feature>
<feature type="transmembrane region" description="Helical" evidence="1">
    <location>
        <begin position="104"/>
        <end position="126"/>
    </location>
</feature>
<keyword evidence="1" id="KW-0812">Transmembrane</keyword>
<feature type="transmembrane region" description="Helical" evidence="1">
    <location>
        <begin position="48"/>
        <end position="66"/>
    </location>
</feature>
<keyword evidence="1" id="KW-1133">Transmembrane helix</keyword>
<accession>A0A917H937</accession>
<reference evidence="2" key="2">
    <citation type="submission" date="2020-09" db="EMBL/GenBank/DDBJ databases">
        <authorList>
            <person name="Sun Q."/>
            <person name="Zhou Y."/>
        </authorList>
    </citation>
    <scope>NUCLEOTIDE SEQUENCE</scope>
    <source>
        <strain evidence="2">CGMCC 1.12754</strain>
    </source>
</reference>
<evidence type="ECO:0000313" key="2">
    <source>
        <dbReference type="EMBL" id="GGG71556.1"/>
    </source>
</evidence>
<keyword evidence="3" id="KW-1185">Reference proteome</keyword>
<evidence type="ECO:0000313" key="3">
    <source>
        <dbReference type="Proteomes" id="UP000622860"/>
    </source>
</evidence>